<sequence>MRYQARFMEQAITAGEVNIVHINPFAGQGKKDRRVLISDNGVPVLVLQLYIRADEEGFLVSSAFCDFLCNDHSIAIICGDHLHIAEIISGHFRSFPLDDYVGHIYAVPDINSVRLHEHFLVATYSYVFLVHLTEGILWQSARCAIDGVTLSAIENDVIEGEGDWDPPGGWQPFRLSLKTGEPVCMD</sequence>
<dbReference type="RefSeq" id="WP_369894705.1">
    <property type="nucleotide sequence ID" value="NZ_JBGFFX010000001.1"/>
</dbReference>
<comment type="caution">
    <text evidence="1">The sequence shown here is derived from an EMBL/GenBank/DDBJ whole genome shotgun (WGS) entry which is preliminary data.</text>
</comment>
<protein>
    <submittedName>
        <fullName evidence="1">Uncharacterized protein</fullName>
    </submittedName>
</protein>
<gene>
    <name evidence="1" type="ORF">AB6T85_02305</name>
</gene>
<dbReference type="EMBL" id="JBGFFX010000001">
    <property type="protein sequence ID" value="MEY8769275.1"/>
    <property type="molecule type" value="Genomic_DNA"/>
</dbReference>
<keyword evidence="2" id="KW-1185">Reference proteome</keyword>
<evidence type="ECO:0000313" key="2">
    <source>
        <dbReference type="Proteomes" id="UP001565243"/>
    </source>
</evidence>
<name>A0ABV4E352_9GAMM</name>
<organism evidence="1 2">
    <name type="scientific">Erwinia aeris</name>
    <dbReference type="NCBI Taxonomy" id="3239803"/>
    <lineage>
        <taxon>Bacteria</taxon>
        <taxon>Pseudomonadati</taxon>
        <taxon>Pseudomonadota</taxon>
        <taxon>Gammaproteobacteria</taxon>
        <taxon>Enterobacterales</taxon>
        <taxon>Erwiniaceae</taxon>
        <taxon>Erwinia</taxon>
    </lineage>
</organism>
<dbReference type="Proteomes" id="UP001565243">
    <property type="component" value="Unassembled WGS sequence"/>
</dbReference>
<proteinExistence type="predicted"/>
<reference evidence="1 2" key="1">
    <citation type="submission" date="2024-07" db="EMBL/GenBank/DDBJ databases">
        <authorList>
            <person name="Hebao G."/>
        </authorList>
    </citation>
    <scope>NUCLEOTIDE SEQUENCE [LARGE SCALE GENOMIC DNA]</scope>
    <source>
        <strain evidence="1 2">ACCC 02193</strain>
    </source>
</reference>
<accession>A0ABV4E352</accession>
<evidence type="ECO:0000313" key="1">
    <source>
        <dbReference type="EMBL" id="MEY8769275.1"/>
    </source>
</evidence>